<feature type="domain" description="FAD dependent oxidoreductase" evidence="7">
    <location>
        <begin position="50"/>
        <end position="410"/>
    </location>
</feature>
<dbReference type="InterPro" id="IPR006076">
    <property type="entry name" value="FAD-dep_OxRdtase"/>
</dbReference>
<dbReference type="InterPro" id="IPR000447">
    <property type="entry name" value="G3P_DH_FAD-dep"/>
</dbReference>
<dbReference type="Gene3D" id="3.50.50.60">
    <property type="entry name" value="FAD/NAD(P)-binding domain"/>
    <property type="match status" value="1"/>
</dbReference>
<feature type="compositionally biased region" description="Low complexity" evidence="6">
    <location>
        <begin position="1"/>
        <end position="20"/>
    </location>
</feature>
<keyword evidence="4" id="KW-0274">FAD</keyword>
<comment type="cofactor">
    <cofactor evidence="1">
        <name>FAD</name>
        <dbReference type="ChEBI" id="CHEBI:57692"/>
    </cofactor>
</comment>
<evidence type="ECO:0000256" key="1">
    <source>
        <dbReference type="ARBA" id="ARBA00001974"/>
    </source>
</evidence>
<evidence type="ECO:0000259" key="8">
    <source>
        <dbReference type="Pfam" id="PF16901"/>
    </source>
</evidence>
<dbReference type="RefSeq" id="WP_387346769.1">
    <property type="nucleotide sequence ID" value="NZ_JBIAXI010000029.1"/>
</dbReference>
<name>A0ABW6VH12_MICFU</name>
<evidence type="ECO:0000256" key="5">
    <source>
        <dbReference type="ARBA" id="ARBA00023002"/>
    </source>
</evidence>
<sequence>MNQPDPTTSAAPSSAYPSAPDGLTRDTAGTPEALRRRRAEALGRLARGVDLVVIGAGVNGVGIAWDAAARGLRVALLDKGDVGSGTSSWSSRMVHGGLKYLEQKDVRLVRESLREREWLLQAAPHLVKPLRFVLPFYRGNAHGKAVLRLGMVAYDVLSFDKTVDHHRVYSKEQLLRLCPGLSPDGLQGGAAYYDAQVEFAERMVLETAIAATAEGATVLTYAQVDEILLSGDRVRGVGFTDRLTGERHEIAAPVVVNASGPWVDQTLAAALGERAGVRRMGGTKGSHYVVDPFPGAPDQAFYYEAHRDGRPLMVIPWLGRYLIGSTDLRFDGDLDSVRSDEEELAYILEETNRIIPSARLTPADVRYSYCGVRPLPYDADKPEGDISRRHLLVDHAPDVIGLISVIGGKLTTFRGLAEEAVDEIMARRSPRLPRLSRRWTRRRSATARMRLPGARALDLDAFAREFTASSGLPAASAARLVRVYGTRAADIAALAAADPRLAEVVDEATGTIAAQVVFAVREEFATTIADVVARRTMIGLEPDLGVPALERIGAVLAEHCGWDAERVERDIAGYRTYIHRLSEIG</sequence>
<protein>
    <submittedName>
        <fullName evidence="9">Glycerol-3-phosphate dehydrogenase/oxidase</fullName>
        <ecNumber evidence="9">1.-.-.-</ecNumber>
    </submittedName>
</protein>
<comment type="caution">
    <text evidence="9">The sequence shown here is derived from an EMBL/GenBank/DDBJ whole genome shotgun (WGS) entry which is preliminary data.</text>
</comment>
<evidence type="ECO:0000259" key="7">
    <source>
        <dbReference type="Pfam" id="PF01266"/>
    </source>
</evidence>
<keyword evidence="10" id="KW-1185">Reference proteome</keyword>
<dbReference type="Gene3D" id="1.10.8.870">
    <property type="entry name" value="Alpha-glycerophosphate oxidase, cap domain"/>
    <property type="match status" value="1"/>
</dbReference>
<organism evidence="9 10">
    <name type="scientific">Microtetraspora fusca</name>
    <dbReference type="NCBI Taxonomy" id="1997"/>
    <lineage>
        <taxon>Bacteria</taxon>
        <taxon>Bacillati</taxon>
        <taxon>Actinomycetota</taxon>
        <taxon>Actinomycetes</taxon>
        <taxon>Streptosporangiales</taxon>
        <taxon>Streptosporangiaceae</taxon>
        <taxon>Microtetraspora</taxon>
    </lineage>
</organism>
<dbReference type="Proteomes" id="UP001602119">
    <property type="component" value="Unassembled WGS sequence"/>
</dbReference>
<evidence type="ECO:0000313" key="10">
    <source>
        <dbReference type="Proteomes" id="UP001602119"/>
    </source>
</evidence>
<dbReference type="EMBL" id="JBIAXI010000029">
    <property type="protein sequence ID" value="MFF4778221.1"/>
    <property type="molecule type" value="Genomic_DNA"/>
</dbReference>
<keyword evidence="5 9" id="KW-0560">Oxidoreductase</keyword>
<accession>A0ABW6VH12</accession>
<dbReference type="InterPro" id="IPR038299">
    <property type="entry name" value="DAO_C_sf"/>
</dbReference>
<comment type="similarity">
    <text evidence="2">Belongs to the FAD-dependent glycerol-3-phosphate dehydrogenase family.</text>
</comment>
<dbReference type="PANTHER" id="PTHR11985">
    <property type="entry name" value="GLYCEROL-3-PHOSPHATE DEHYDROGENASE"/>
    <property type="match status" value="1"/>
</dbReference>
<evidence type="ECO:0000313" key="9">
    <source>
        <dbReference type="EMBL" id="MFF4778221.1"/>
    </source>
</evidence>
<dbReference type="Gene3D" id="3.30.9.10">
    <property type="entry name" value="D-Amino Acid Oxidase, subunit A, domain 2"/>
    <property type="match status" value="1"/>
</dbReference>
<dbReference type="PRINTS" id="PR01001">
    <property type="entry name" value="FADG3PDH"/>
</dbReference>
<reference evidence="9 10" key="1">
    <citation type="submission" date="2024-10" db="EMBL/GenBank/DDBJ databases">
        <title>The Natural Products Discovery Center: Release of the First 8490 Sequenced Strains for Exploring Actinobacteria Biosynthetic Diversity.</title>
        <authorList>
            <person name="Kalkreuter E."/>
            <person name="Kautsar S.A."/>
            <person name="Yang D."/>
            <person name="Bader C.D."/>
            <person name="Teijaro C.N."/>
            <person name="Fluegel L."/>
            <person name="Davis C.M."/>
            <person name="Simpson J.R."/>
            <person name="Lauterbach L."/>
            <person name="Steele A.D."/>
            <person name="Gui C."/>
            <person name="Meng S."/>
            <person name="Li G."/>
            <person name="Viehrig K."/>
            <person name="Ye F."/>
            <person name="Su P."/>
            <person name="Kiefer A.F."/>
            <person name="Nichols A."/>
            <person name="Cepeda A.J."/>
            <person name="Yan W."/>
            <person name="Fan B."/>
            <person name="Jiang Y."/>
            <person name="Adhikari A."/>
            <person name="Zheng C.-J."/>
            <person name="Schuster L."/>
            <person name="Cowan T.M."/>
            <person name="Smanski M.J."/>
            <person name="Chevrette M.G."/>
            <person name="De Carvalho L.P.S."/>
            <person name="Shen B."/>
        </authorList>
    </citation>
    <scope>NUCLEOTIDE SEQUENCE [LARGE SCALE GENOMIC DNA]</scope>
    <source>
        <strain evidence="9 10">NPDC001281</strain>
    </source>
</reference>
<dbReference type="GO" id="GO:0016491">
    <property type="term" value="F:oxidoreductase activity"/>
    <property type="evidence" value="ECO:0007669"/>
    <property type="project" value="UniProtKB-KW"/>
</dbReference>
<feature type="region of interest" description="Disordered" evidence="6">
    <location>
        <begin position="1"/>
        <end position="31"/>
    </location>
</feature>
<gene>
    <name evidence="9" type="ORF">ACFY05_35880</name>
</gene>
<evidence type="ECO:0000256" key="3">
    <source>
        <dbReference type="ARBA" id="ARBA00022630"/>
    </source>
</evidence>
<dbReference type="PANTHER" id="PTHR11985:SF15">
    <property type="entry name" value="GLYCEROL-3-PHOSPHATE DEHYDROGENASE, MITOCHONDRIAL"/>
    <property type="match status" value="1"/>
</dbReference>
<dbReference type="Pfam" id="PF16901">
    <property type="entry name" value="DAO_C"/>
    <property type="match status" value="1"/>
</dbReference>
<dbReference type="SUPFAM" id="SSF51905">
    <property type="entry name" value="FAD/NAD(P)-binding domain"/>
    <property type="match status" value="1"/>
</dbReference>
<feature type="domain" description="Alpha-glycerophosphate oxidase C-terminal" evidence="8">
    <location>
        <begin position="444"/>
        <end position="566"/>
    </location>
</feature>
<keyword evidence="3" id="KW-0285">Flavoprotein</keyword>
<dbReference type="EC" id="1.-.-.-" evidence="9"/>
<evidence type="ECO:0000256" key="2">
    <source>
        <dbReference type="ARBA" id="ARBA00007330"/>
    </source>
</evidence>
<dbReference type="Pfam" id="PF01266">
    <property type="entry name" value="DAO"/>
    <property type="match status" value="1"/>
</dbReference>
<dbReference type="InterPro" id="IPR036188">
    <property type="entry name" value="FAD/NAD-bd_sf"/>
</dbReference>
<proteinExistence type="inferred from homology"/>
<dbReference type="InterPro" id="IPR031656">
    <property type="entry name" value="DAO_C"/>
</dbReference>
<evidence type="ECO:0000256" key="6">
    <source>
        <dbReference type="SAM" id="MobiDB-lite"/>
    </source>
</evidence>
<evidence type="ECO:0000256" key="4">
    <source>
        <dbReference type="ARBA" id="ARBA00022827"/>
    </source>
</evidence>